<dbReference type="InterPro" id="IPR005074">
    <property type="entry name" value="Peptidase_C39"/>
</dbReference>
<evidence type="ECO:0000313" key="2">
    <source>
        <dbReference type="EMBL" id="OGL99565.1"/>
    </source>
</evidence>
<dbReference type="Proteomes" id="UP000176501">
    <property type="component" value="Unassembled WGS sequence"/>
</dbReference>
<sequence length="166" mass="18809">MRLLRVPALRQSPSYCGPACLKAVLEYYGIIATEKAIGLRAGTTREHGTSPEHLLVAARSYGLEGSWKRTCSVSDLQEWYERGVPVIVNWFSVEEGHYSVVVGVDKTSVTLMDPEIGATRTFTRADFKRVWFDFTGSFIRKNSDMHVRWMLPLFIKNIRPIVGRKG</sequence>
<dbReference type="PROSITE" id="PS50990">
    <property type="entry name" value="PEPTIDASE_C39"/>
    <property type="match status" value="1"/>
</dbReference>
<feature type="domain" description="Peptidase C39" evidence="1">
    <location>
        <begin position="10"/>
        <end position="138"/>
    </location>
</feature>
<evidence type="ECO:0000259" key="1">
    <source>
        <dbReference type="PROSITE" id="PS50990"/>
    </source>
</evidence>
<dbReference type="CDD" id="cd02259">
    <property type="entry name" value="Peptidase_C39_like"/>
    <property type="match status" value="1"/>
</dbReference>
<accession>A0A1F7W9R2</accession>
<protein>
    <recommendedName>
        <fullName evidence="1">Peptidase C39 domain-containing protein</fullName>
    </recommendedName>
</protein>
<dbReference type="Pfam" id="PF03412">
    <property type="entry name" value="Peptidase_C39"/>
    <property type="match status" value="1"/>
</dbReference>
<reference evidence="2 3" key="1">
    <citation type="journal article" date="2016" name="Nat. Commun.">
        <title>Thousands of microbial genomes shed light on interconnected biogeochemical processes in an aquifer system.</title>
        <authorList>
            <person name="Anantharaman K."/>
            <person name="Brown C.T."/>
            <person name="Hug L.A."/>
            <person name="Sharon I."/>
            <person name="Castelle C.J."/>
            <person name="Probst A.J."/>
            <person name="Thomas B.C."/>
            <person name="Singh A."/>
            <person name="Wilkins M.J."/>
            <person name="Karaoz U."/>
            <person name="Brodie E.L."/>
            <person name="Williams K.H."/>
            <person name="Hubbard S.S."/>
            <person name="Banfield J.F."/>
        </authorList>
    </citation>
    <scope>NUCLEOTIDE SEQUENCE [LARGE SCALE GENOMIC DNA]</scope>
</reference>
<proteinExistence type="predicted"/>
<dbReference type="AlphaFoldDB" id="A0A1F7W9R2"/>
<dbReference type="Gene3D" id="3.90.70.10">
    <property type="entry name" value="Cysteine proteinases"/>
    <property type="match status" value="1"/>
</dbReference>
<dbReference type="EMBL" id="MGFE01000002">
    <property type="protein sequence ID" value="OGL99565.1"/>
    <property type="molecule type" value="Genomic_DNA"/>
</dbReference>
<organism evidence="2 3">
    <name type="scientific">Candidatus Uhrbacteria bacterium RIFOXYB2_FULL_57_15</name>
    <dbReference type="NCBI Taxonomy" id="1802422"/>
    <lineage>
        <taxon>Bacteria</taxon>
        <taxon>Candidatus Uhriibacteriota</taxon>
    </lineage>
</organism>
<comment type="caution">
    <text evidence="2">The sequence shown here is derived from an EMBL/GenBank/DDBJ whole genome shotgun (WGS) entry which is preliminary data.</text>
</comment>
<gene>
    <name evidence="2" type="ORF">A2304_05530</name>
</gene>
<dbReference type="GO" id="GO:0005524">
    <property type="term" value="F:ATP binding"/>
    <property type="evidence" value="ECO:0007669"/>
    <property type="project" value="InterPro"/>
</dbReference>
<name>A0A1F7W9R2_9BACT</name>
<dbReference type="GO" id="GO:0016020">
    <property type="term" value="C:membrane"/>
    <property type="evidence" value="ECO:0007669"/>
    <property type="project" value="InterPro"/>
</dbReference>
<evidence type="ECO:0000313" key="3">
    <source>
        <dbReference type="Proteomes" id="UP000176501"/>
    </source>
</evidence>
<dbReference type="GO" id="GO:0006508">
    <property type="term" value="P:proteolysis"/>
    <property type="evidence" value="ECO:0007669"/>
    <property type="project" value="InterPro"/>
</dbReference>
<dbReference type="GO" id="GO:0008233">
    <property type="term" value="F:peptidase activity"/>
    <property type="evidence" value="ECO:0007669"/>
    <property type="project" value="InterPro"/>
</dbReference>